<dbReference type="SUPFAM" id="SSF111369">
    <property type="entry name" value="HlyD-like secretion proteins"/>
    <property type="match status" value="1"/>
</dbReference>
<dbReference type="Proteomes" id="UP001367030">
    <property type="component" value="Unassembled WGS sequence"/>
</dbReference>
<reference evidence="9 10" key="1">
    <citation type="submission" date="2024-03" db="EMBL/GenBank/DDBJ databases">
        <title>Novel species of the genus Variovorax.</title>
        <authorList>
            <person name="Liu Q."/>
            <person name="Xin Y.-H."/>
        </authorList>
    </citation>
    <scope>NUCLEOTIDE SEQUENCE [LARGE SCALE GENOMIC DNA]</scope>
    <source>
        <strain evidence="9 10">KACC 18901</strain>
    </source>
</reference>
<dbReference type="InterPro" id="IPR058649">
    <property type="entry name" value="CzcB_C"/>
</dbReference>
<dbReference type="PANTHER" id="PTHR30097:SF4">
    <property type="entry name" value="SLR6042 PROTEIN"/>
    <property type="match status" value="1"/>
</dbReference>
<dbReference type="Gene3D" id="2.40.50.100">
    <property type="match status" value="1"/>
</dbReference>
<evidence type="ECO:0000256" key="3">
    <source>
        <dbReference type="SAM" id="MobiDB-lite"/>
    </source>
</evidence>
<dbReference type="EMBL" id="JBBKZS010000001">
    <property type="protein sequence ID" value="MEJ8853319.1"/>
    <property type="molecule type" value="Genomic_DNA"/>
</dbReference>
<keyword evidence="10" id="KW-1185">Reference proteome</keyword>
<evidence type="ECO:0000259" key="4">
    <source>
        <dbReference type="Pfam" id="PF25893"/>
    </source>
</evidence>
<evidence type="ECO:0000259" key="8">
    <source>
        <dbReference type="Pfam" id="PF25975"/>
    </source>
</evidence>
<protein>
    <submittedName>
        <fullName evidence="9">Efflux RND transporter periplasmic adaptor subunit</fullName>
    </submittedName>
</protein>
<feature type="compositionally biased region" description="Basic and acidic residues" evidence="3">
    <location>
        <begin position="35"/>
        <end position="61"/>
    </location>
</feature>
<dbReference type="InterPro" id="IPR058648">
    <property type="entry name" value="HH_CzcB-like"/>
</dbReference>
<dbReference type="Pfam" id="PF25973">
    <property type="entry name" value="BSH_CzcB"/>
    <property type="match status" value="1"/>
</dbReference>
<sequence>MNNTPPKKQWIAILAVLAMTVVLGALILRDKKPAAAGDEHGHAESSHGDAHKDEHAEKGEHAASTPPAKGPHGGKLLKDGNYAVEVTIFETGTAPQFRLYTYVDGKPVDPAQSEVQLSIERLGQAPQDFVLRKEADYLAGVGVVEEPHSFKVNVSATHAGKTHRMGYEQIEGRLTMTDAQLKAAGVELGTAGPAVIGSTLRLLGEVKYNSDRTVQVVPRLAGLVEQVHVSAGDAVRKGQVLAVLHSQGLSDQRAELLAAQRRLSLARTTYERERKLWQEKISAEQDMLQARSAMEEASIAVQSAQNKLASLGSAAAGGSLTRYELRSPIDGIVTEKRLSLGEAVKEDSAVFTVSDLSTVWVEAAVAVQDLGNVVAGLPVVVKANAFDAQANAKIHYISALVGEQTRNATARIVLANPKGIWRPGLPVSVDVLIAEKQVAVAVAAEAVQDLGDRKVVFGRHGNALEARPLELGASDGQHVEVRSGLKAGERYAETNSFVVKAELGKAGAGHSH</sequence>
<dbReference type="InterPro" id="IPR006143">
    <property type="entry name" value="RND_pump_MFP"/>
</dbReference>
<feature type="domain" description="CzcB-like alpha-helical hairpin" evidence="4">
    <location>
        <begin position="251"/>
        <end position="309"/>
    </location>
</feature>
<feature type="region of interest" description="Disordered" evidence="3">
    <location>
        <begin position="35"/>
        <end position="76"/>
    </location>
</feature>
<dbReference type="InterPro" id="IPR058647">
    <property type="entry name" value="BSH_CzcB-like"/>
</dbReference>
<evidence type="ECO:0000256" key="2">
    <source>
        <dbReference type="ARBA" id="ARBA00022448"/>
    </source>
</evidence>
<evidence type="ECO:0000259" key="5">
    <source>
        <dbReference type="Pfam" id="PF25954"/>
    </source>
</evidence>
<dbReference type="Gene3D" id="1.10.287.470">
    <property type="entry name" value="Helix hairpin bin"/>
    <property type="match status" value="1"/>
</dbReference>
<dbReference type="Gene3D" id="2.40.30.170">
    <property type="match status" value="1"/>
</dbReference>
<feature type="domain" description="CusB-like beta-barrel" evidence="5">
    <location>
        <begin position="358"/>
        <end position="430"/>
    </location>
</feature>
<evidence type="ECO:0000313" key="9">
    <source>
        <dbReference type="EMBL" id="MEJ8853319.1"/>
    </source>
</evidence>
<gene>
    <name evidence="9" type="ORF">WKW79_01990</name>
</gene>
<feature type="domain" description="CzcB-like barrel-sandwich hybrid" evidence="7">
    <location>
        <begin position="212"/>
        <end position="355"/>
    </location>
</feature>
<organism evidence="9 10">
    <name type="scientific">Variovorax robiniae</name>
    <dbReference type="NCBI Taxonomy" id="1836199"/>
    <lineage>
        <taxon>Bacteria</taxon>
        <taxon>Pseudomonadati</taxon>
        <taxon>Pseudomonadota</taxon>
        <taxon>Betaproteobacteria</taxon>
        <taxon>Burkholderiales</taxon>
        <taxon>Comamonadaceae</taxon>
        <taxon>Variovorax</taxon>
    </lineage>
</organism>
<evidence type="ECO:0000313" key="10">
    <source>
        <dbReference type="Proteomes" id="UP001367030"/>
    </source>
</evidence>
<dbReference type="Pfam" id="PF25954">
    <property type="entry name" value="Beta-barrel_RND_2"/>
    <property type="match status" value="1"/>
</dbReference>
<accession>A0ABU8X101</accession>
<dbReference type="PANTHER" id="PTHR30097">
    <property type="entry name" value="CATION EFFLUX SYSTEM PROTEIN CUSB"/>
    <property type="match status" value="1"/>
</dbReference>
<evidence type="ECO:0000259" key="7">
    <source>
        <dbReference type="Pfam" id="PF25973"/>
    </source>
</evidence>
<dbReference type="InterPro" id="IPR058646">
    <property type="entry name" value="CzcB_N"/>
</dbReference>
<feature type="domain" description="CzcB N-terminal" evidence="6">
    <location>
        <begin position="74"/>
        <end position="164"/>
    </location>
</feature>
<comment type="caution">
    <text evidence="9">The sequence shown here is derived from an EMBL/GenBank/DDBJ whole genome shotgun (WGS) entry which is preliminary data.</text>
</comment>
<comment type="similarity">
    <text evidence="1">Belongs to the membrane fusion protein (MFP) (TC 8.A.1) family.</text>
</comment>
<dbReference type="Pfam" id="PF25893">
    <property type="entry name" value="HH_CzcB"/>
    <property type="match status" value="1"/>
</dbReference>
<evidence type="ECO:0000259" key="6">
    <source>
        <dbReference type="Pfam" id="PF25971"/>
    </source>
</evidence>
<feature type="domain" description="CzcB-like C-terminal circularly permuted SH3-like" evidence="8">
    <location>
        <begin position="440"/>
        <end position="500"/>
    </location>
</feature>
<dbReference type="InterPro" id="IPR058792">
    <property type="entry name" value="Beta-barrel_RND_2"/>
</dbReference>
<dbReference type="Gene3D" id="2.40.420.20">
    <property type="match status" value="1"/>
</dbReference>
<proteinExistence type="inferred from homology"/>
<keyword evidence="2" id="KW-0813">Transport</keyword>
<evidence type="ECO:0000256" key="1">
    <source>
        <dbReference type="ARBA" id="ARBA00009477"/>
    </source>
</evidence>
<name>A0ABU8X101_9BURK</name>
<dbReference type="Pfam" id="PF25975">
    <property type="entry name" value="CzcB_C"/>
    <property type="match status" value="1"/>
</dbReference>
<dbReference type="RefSeq" id="WP_340333415.1">
    <property type="nucleotide sequence ID" value="NZ_JBBKZS010000001.1"/>
</dbReference>
<dbReference type="InterPro" id="IPR051909">
    <property type="entry name" value="MFP_Cation_Efflux"/>
</dbReference>
<dbReference type="Pfam" id="PF25971">
    <property type="entry name" value="CzcB_N"/>
    <property type="match status" value="1"/>
</dbReference>
<dbReference type="NCBIfam" id="TIGR01730">
    <property type="entry name" value="RND_mfp"/>
    <property type="match status" value="1"/>
</dbReference>